<dbReference type="Pfam" id="PF10187">
    <property type="entry name" value="FAM192A_Fyv6_N"/>
    <property type="match status" value="1"/>
</dbReference>
<feature type="region of interest" description="Disordered" evidence="3">
    <location>
        <begin position="1"/>
        <end position="76"/>
    </location>
</feature>
<dbReference type="OrthoDB" id="75807at2759"/>
<organism evidence="5 6">
    <name type="scientific">Nitzschia inconspicua</name>
    <dbReference type="NCBI Taxonomy" id="303405"/>
    <lineage>
        <taxon>Eukaryota</taxon>
        <taxon>Sar</taxon>
        <taxon>Stramenopiles</taxon>
        <taxon>Ochrophyta</taxon>
        <taxon>Bacillariophyta</taxon>
        <taxon>Bacillariophyceae</taxon>
        <taxon>Bacillariophycidae</taxon>
        <taxon>Bacillariales</taxon>
        <taxon>Bacillariaceae</taxon>
        <taxon>Nitzschia</taxon>
    </lineage>
</organism>
<keyword evidence="2" id="KW-0539">Nucleus</keyword>
<evidence type="ECO:0000259" key="4">
    <source>
        <dbReference type="Pfam" id="PF10187"/>
    </source>
</evidence>
<dbReference type="InterPro" id="IPR019331">
    <property type="entry name" value="FAM192A/Fyv6_N"/>
</dbReference>
<feature type="compositionally biased region" description="Polar residues" evidence="3">
    <location>
        <begin position="1"/>
        <end position="14"/>
    </location>
</feature>
<evidence type="ECO:0000313" key="6">
    <source>
        <dbReference type="Proteomes" id="UP000693970"/>
    </source>
</evidence>
<dbReference type="GO" id="GO:0005634">
    <property type="term" value="C:nucleus"/>
    <property type="evidence" value="ECO:0007669"/>
    <property type="project" value="UniProtKB-SubCell"/>
</dbReference>
<protein>
    <submittedName>
        <fullName evidence="5">NEFA-interacting nuclear NIP30 family protein</fullName>
    </submittedName>
</protein>
<keyword evidence="6" id="KW-1185">Reference proteome</keyword>
<reference evidence="5" key="1">
    <citation type="journal article" date="2021" name="Sci. Rep.">
        <title>Diploid genomic architecture of Nitzschia inconspicua, an elite biomass production diatom.</title>
        <authorList>
            <person name="Oliver A."/>
            <person name="Podell S."/>
            <person name="Pinowska A."/>
            <person name="Traller J.C."/>
            <person name="Smith S.R."/>
            <person name="McClure R."/>
            <person name="Beliaev A."/>
            <person name="Bohutskyi P."/>
            <person name="Hill E.A."/>
            <person name="Rabines A."/>
            <person name="Zheng H."/>
            <person name="Allen L.Z."/>
            <person name="Kuo A."/>
            <person name="Grigoriev I.V."/>
            <person name="Allen A.E."/>
            <person name="Hazlebeck D."/>
            <person name="Allen E.E."/>
        </authorList>
    </citation>
    <scope>NUCLEOTIDE SEQUENCE</scope>
    <source>
        <strain evidence="5">Hildebrandi</strain>
    </source>
</reference>
<reference evidence="5" key="2">
    <citation type="submission" date="2021-04" db="EMBL/GenBank/DDBJ databases">
        <authorList>
            <person name="Podell S."/>
        </authorList>
    </citation>
    <scope>NUCLEOTIDE SEQUENCE</scope>
    <source>
        <strain evidence="5">Hildebrandi</strain>
    </source>
</reference>
<dbReference type="Proteomes" id="UP000693970">
    <property type="component" value="Unassembled WGS sequence"/>
</dbReference>
<evidence type="ECO:0000313" key="5">
    <source>
        <dbReference type="EMBL" id="KAG7343271.1"/>
    </source>
</evidence>
<comment type="caution">
    <text evidence="5">The sequence shown here is derived from an EMBL/GenBank/DDBJ whole genome shotgun (WGS) entry which is preliminary data.</text>
</comment>
<name>A0A9K3PE04_9STRA</name>
<sequence>MSLSFVSSTVQKGTENGGYEETPIETSQQEREAVNRRNANKPLFEQLRENQEEEDAKREELQRQMMRGTRTLDEDDVAHLEALEKQRSDREQAIREQTKSELAMFRAARALRRQQSLGDDDKEDTVEDEEMGSSIPQPTKEMVTATKQPIVPVPKATVAPVIPKIKVKKRKRKGEENKMNGQTTVMNEVKDKKKLGNGKMRPGDKLAKPTSMEAPGRDDRMAGLGMLLAGYGSSSEED</sequence>
<accession>A0A9K3PE04</accession>
<gene>
    <name evidence="5" type="ORF">IV203_021216</name>
</gene>
<dbReference type="EMBL" id="JAGRRH010000024">
    <property type="protein sequence ID" value="KAG7343271.1"/>
    <property type="molecule type" value="Genomic_DNA"/>
</dbReference>
<comment type="subcellular location">
    <subcellularLocation>
        <location evidence="1">Nucleus</location>
    </subcellularLocation>
</comment>
<evidence type="ECO:0000256" key="1">
    <source>
        <dbReference type="ARBA" id="ARBA00004123"/>
    </source>
</evidence>
<dbReference type="InterPro" id="IPR039845">
    <property type="entry name" value="FAM192A"/>
</dbReference>
<feature type="compositionally biased region" description="Acidic residues" evidence="3">
    <location>
        <begin position="118"/>
        <end position="131"/>
    </location>
</feature>
<evidence type="ECO:0000256" key="2">
    <source>
        <dbReference type="ARBA" id="ARBA00023242"/>
    </source>
</evidence>
<feature type="compositionally biased region" description="Basic and acidic residues" evidence="3">
    <location>
        <begin position="46"/>
        <end position="62"/>
    </location>
</feature>
<dbReference type="PANTHER" id="PTHR13495">
    <property type="entry name" value="NEFA-INTERACTING NUCLEAR PROTEIN NIP30"/>
    <property type="match status" value="1"/>
</dbReference>
<feature type="region of interest" description="Disordered" evidence="3">
    <location>
        <begin position="168"/>
        <end position="220"/>
    </location>
</feature>
<feature type="region of interest" description="Disordered" evidence="3">
    <location>
        <begin position="112"/>
        <end position="142"/>
    </location>
</feature>
<proteinExistence type="predicted"/>
<dbReference type="AlphaFoldDB" id="A0A9K3PE04"/>
<evidence type="ECO:0000256" key="3">
    <source>
        <dbReference type="SAM" id="MobiDB-lite"/>
    </source>
</evidence>
<feature type="domain" description="FAM192A/Fyv6 N-terminal" evidence="4">
    <location>
        <begin position="26"/>
        <end position="106"/>
    </location>
</feature>
<dbReference type="PANTHER" id="PTHR13495:SF0">
    <property type="entry name" value="PSME3-INTERACTING PROTEIN"/>
    <property type="match status" value="1"/>
</dbReference>